<evidence type="ECO:0000313" key="1">
    <source>
        <dbReference type="EMBL" id="GAJ19985.1"/>
    </source>
</evidence>
<protein>
    <submittedName>
        <fullName evidence="1">Uncharacterized protein</fullName>
    </submittedName>
</protein>
<proteinExistence type="predicted"/>
<sequence length="74" mass="8387">IVKGRGKVTHVQEKMSTIESDEKETFSERIIKKPYTSPLAKALSLGFREEEVEVIKPSFIPFDDPQIGDKVKPI</sequence>
<accession>X1W0C9</accession>
<gene>
    <name evidence="1" type="ORF">S12H4_61376</name>
</gene>
<comment type="caution">
    <text evidence="1">The sequence shown here is derived from an EMBL/GenBank/DDBJ whole genome shotgun (WGS) entry which is preliminary data.</text>
</comment>
<name>X1W0C9_9ZZZZ</name>
<organism evidence="1">
    <name type="scientific">marine sediment metagenome</name>
    <dbReference type="NCBI Taxonomy" id="412755"/>
    <lineage>
        <taxon>unclassified sequences</taxon>
        <taxon>metagenomes</taxon>
        <taxon>ecological metagenomes</taxon>
    </lineage>
</organism>
<dbReference type="EMBL" id="BARW01040720">
    <property type="protein sequence ID" value="GAJ19985.1"/>
    <property type="molecule type" value="Genomic_DNA"/>
</dbReference>
<reference evidence="1" key="1">
    <citation type="journal article" date="2014" name="Front. Microbiol.">
        <title>High frequency of phylogenetically diverse reductive dehalogenase-homologous genes in deep subseafloor sedimentary metagenomes.</title>
        <authorList>
            <person name="Kawai M."/>
            <person name="Futagami T."/>
            <person name="Toyoda A."/>
            <person name="Takaki Y."/>
            <person name="Nishi S."/>
            <person name="Hori S."/>
            <person name="Arai W."/>
            <person name="Tsubouchi T."/>
            <person name="Morono Y."/>
            <person name="Uchiyama I."/>
            <person name="Ito T."/>
            <person name="Fujiyama A."/>
            <person name="Inagaki F."/>
            <person name="Takami H."/>
        </authorList>
    </citation>
    <scope>NUCLEOTIDE SEQUENCE</scope>
    <source>
        <strain evidence="1">Expedition CK06-06</strain>
    </source>
</reference>
<feature type="non-terminal residue" evidence="1">
    <location>
        <position position="1"/>
    </location>
</feature>
<dbReference type="AlphaFoldDB" id="X1W0C9"/>